<evidence type="ECO:0000256" key="1">
    <source>
        <dbReference type="SAM" id="Phobius"/>
    </source>
</evidence>
<dbReference type="AlphaFoldDB" id="A0A1R3SRV8"/>
<dbReference type="EMBL" id="LT605205">
    <property type="protein sequence ID" value="SCD19123.1"/>
    <property type="molecule type" value="Genomic_DNA"/>
</dbReference>
<keyword evidence="1" id="KW-0472">Membrane</keyword>
<feature type="transmembrane region" description="Helical" evidence="1">
    <location>
        <begin position="7"/>
        <end position="29"/>
    </location>
</feature>
<organism evidence="2 3">
    <name type="scientific">Proteiniphilum saccharofermentans</name>
    <dbReference type="NCBI Taxonomy" id="1642647"/>
    <lineage>
        <taxon>Bacteria</taxon>
        <taxon>Pseudomonadati</taxon>
        <taxon>Bacteroidota</taxon>
        <taxon>Bacteroidia</taxon>
        <taxon>Bacteroidales</taxon>
        <taxon>Dysgonomonadaceae</taxon>
        <taxon>Proteiniphilum</taxon>
    </lineage>
</organism>
<keyword evidence="1" id="KW-1133">Transmembrane helix</keyword>
<dbReference type="KEGG" id="psac:PSM36_0288"/>
<dbReference type="PANTHER" id="PTHR39165">
    <property type="entry name" value="IG HYPOTHETICAL 17883"/>
    <property type="match status" value="1"/>
</dbReference>
<feature type="transmembrane region" description="Helical" evidence="1">
    <location>
        <begin position="134"/>
        <end position="156"/>
    </location>
</feature>
<accession>A0A1R3SRV8</accession>
<dbReference type="Pfam" id="PF04306">
    <property type="entry name" value="DUF456"/>
    <property type="match status" value="1"/>
</dbReference>
<dbReference type="Proteomes" id="UP000187464">
    <property type="component" value="Chromosome I"/>
</dbReference>
<evidence type="ECO:0000313" key="2">
    <source>
        <dbReference type="EMBL" id="SCD19123.1"/>
    </source>
</evidence>
<dbReference type="PANTHER" id="PTHR39165:SF1">
    <property type="entry name" value="DUF456 DOMAIN-CONTAINING PROTEIN"/>
    <property type="match status" value="1"/>
</dbReference>
<name>A0A1R3SRV8_9BACT</name>
<feature type="transmembrane region" description="Helical" evidence="1">
    <location>
        <begin position="86"/>
        <end position="114"/>
    </location>
</feature>
<feature type="transmembrane region" description="Helical" evidence="1">
    <location>
        <begin position="49"/>
        <end position="74"/>
    </location>
</feature>
<dbReference type="InterPro" id="IPR007403">
    <property type="entry name" value="DUF456"/>
</dbReference>
<reference evidence="3" key="1">
    <citation type="submission" date="2016-08" db="EMBL/GenBank/DDBJ databases">
        <authorList>
            <person name="Wibberg D."/>
        </authorList>
    </citation>
    <scope>NUCLEOTIDE SEQUENCE [LARGE SCALE GENOMIC DNA]</scope>
</reference>
<keyword evidence="1" id="KW-0812">Transmembrane</keyword>
<protein>
    <submittedName>
        <fullName evidence="2">Putative membrane protein</fullName>
    </submittedName>
</protein>
<sequence>MGDTIWIILAGLLLLVGAVGTIAPILPGLPLSWGGLLALKFIPSTQDDISWTAIIVLGVLTAVVTILDNILPVWGTKRMGGNKQVVWGATIDLLVGFFLGPWGIILGPFVGAFAGGLLSGTQFIHAVKQATGAFVGYIAGLVLKLVTVGLIISFFVRTLVI</sequence>
<gene>
    <name evidence="2" type="ORF">PSM36_0288</name>
</gene>
<dbReference type="STRING" id="1642647.PSM36_0288"/>
<dbReference type="RefSeq" id="WP_076928470.1">
    <property type="nucleotide sequence ID" value="NZ_LT605205.1"/>
</dbReference>
<keyword evidence="3" id="KW-1185">Reference proteome</keyword>
<evidence type="ECO:0000313" key="3">
    <source>
        <dbReference type="Proteomes" id="UP000187464"/>
    </source>
</evidence>
<proteinExistence type="predicted"/>